<gene>
    <name evidence="6" type="ORF">DKM44_01805</name>
</gene>
<dbReference type="GO" id="GO:0003677">
    <property type="term" value="F:DNA binding"/>
    <property type="evidence" value="ECO:0007669"/>
    <property type="project" value="UniProtKB-KW"/>
</dbReference>
<dbReference type="InterPro" id="IPR011010">
    <property type="entry name" value="DNA_brk_join_enz"/>
</dbReference>
<dbReference type="InterPro" id="IPR050090">
    <property type="entry name" value="Tyrosine_recombinase_XerCD"/>
</dbReference>
<dbReference type="GO" id="GO:0006310">
    <property type="term" value="P:DNA recombination"/>
    <property type="evidence" value="ECO:0007669"/>
    <property type="project" value="UniProtKB-KW"/>
</dbReference>
<accession>A0A2Z3JJL6</accession>
<comment type="similarity">
    <text evidence="1">Belongs to the 'phage' integrase family.</text>
</comment>
<reference evidence="6 7" key="1">
    <citation type="submission" date="2018-05" db="EMBL/GenBank/DDBJ databases">
        <title>Complete Genome Sequence of Deinococcus sp. strain 17bor-2.</title>
        <authorList>
            <person name="Srinivasan S."/>
        </authorList>
    </citation>
    <scope>NUCLEOTIDE SEQUENCE [LARGE SCALE GENOMIC DNA]</scope>
    <source>
        <strain evidence="6 7">17bor-2</strain>
    </source>
</reference>
<evidence type="ECO:0000256" key="4">
    <source>
        <dbReference type="SAM" id="MobiDB-lite"/>
    </source>
</evidence>
<evidence type="ECO:0000256" key="3">
    <source>
        <dbReference type="ARBA" id="ARBA00023172"/>
    </source>
</evidence>
<dbReference type="RefSeq" id="WP_109824916.1">
    <property type="nucleotide sequence ID" value="NZ_CP029494.1"/>
</dbReference>
<evidence type="ECO:0000259" key="5">
    <source>
        <dbReference type="PROSITE" id="PS51898"/>
    </source>
</evidence>
<protein>
    <recommendedName>
        <fullName evidence="5">Tyr recombinase domain-containing protein</fullName>
    </recommendedName>
</protein>
<keyword evidence="3" id="KW-0233">DNA recombination</keyword>
<organism evidence="6 7">
    <name type="scientific">Deinococcus irradiatisoli</name>
    <dbReference type="NCBI Taxonomy" id="2202254"/>
    <lineage>
        <taxon>Bacteria</taxon>
        <taxon>Thermotogati</taxon>
        <taxon>Deinococcota</taxon>
        <taxon>Deinococci</taxon>
        <taxon>Deinococcales</taxon>
        <taxon>Deinococcaceae</taxon>
        <taxon>Deinococcus</taxon>
    </lineage>
</organism>
<dbReference type="PROSITE" id="PS51898">
    <property type="entry name" value="TYR_RECOMBINASE"/>
    <property type="match status" value="1"/>
</dbReference>
<dbReference type="Proteomes" id="UP000245368">
    <property type="component" value="Chromosome"/>
</dbReference>
<keyword evidence="7" id="KW-1185">Reference proteome</keyword>
<feature type="domain" description="Tyr recombinase" evidence="5">
    <location>
        <begin position="195"/>
        <end position="389"/>
    </location>
</feature>
<dbReference type="EMBL" id="CP029494">
    <property type="protein sequence ID" value="AWN22128.1"/>
    <property type="molecule type" value="Genomic_DNA"/>
</dbReference>
<dbReference type="Gene3D" id="1.10.443.10">
    <property type="entry name" value="Intergrase catalytic core"/>
    <property type="match status" value="1"/>
</dbReference>
<dbReference type="KEGG" id="dez:DKM44_01805"/>
<dbReference type="GO" id="GO:0015074">
    <property type="term" value="P:DNA integration"/>
    <property type="evidence" value="ECO:0007669"/>
    <property type="project" value="InterPro"/>
</dbReference>
<dbReference type="AlphaFoldDB" id="A0A2Z3JJL6"/>
<dbReference type="PANTHER" id="PTHR30349">
    <property type="entry name" value="PHAGE INTEGRASE-RELATED"/>
    <property type="match status" value="1"/>
</dbReference>
<dbReference type="SUPFAM" id="SSF56349">
    <property type="entry name" value="DNA breaking-rejoining enzymes"/>
    <property type="match status" value="1"/>
</dbReference>
<dbReference type="InterPro" id="IPR002104">
    <property type="entry name" value="Integrase_catalytic"/>
</dbReference>
<dbReference type="OrthoDB" id="73608at2"/>
<dbReference type="PANTHER" id="PTHR30349:SF64">
    <property type="entry name" value="PROPHAGE INTEGRASE INTD-RELATED"/>
    <property type="match status" value="1"/>
</dbReference>
<evidence type="ECO:0000256" key="1">
    <source>
        <dbReference type="ARBA" id="ARBA00008857"/>
    </source>
</evidence>
<name>A0A2Z3JJL6_9DEIO</name>
<dbReference type="CDD" id="cd01189">
    <property type="entry name" value="INT_ICEBs1_C_like"/>
    <property type="match status" value="1"/>
</dbReference>
<feature type="region of interest" description="Disordered" evidence="4">
    <location>
        <begin position="1"/>
        <end position="25"/>
    </location>
</feature>
<dbReference type="InterPro" id="IPR010998">
    <property type="entry name" value="Integrase_recombinase_N"/>
</dbReference>
<evidence type="ECO:0000313" key="6">
    <source>
        <dbReference type="EMBL" id="AWN22128.1"/>
    </source>
</evidence>
<keyword evidence="2" id="KW-0238">DNA-binding</keyword>
<proteinExistence type="inferred from homology"/>
<sequence length="391" mass="43883">MTKAKVKQAQGRRGNGEGSITEARKLPNGESVYRYEIRVQLPTGERHRLKGTYQGRGIQSARKAMHEAKAAAEKGAAGQDGPRMTINALLSEWMEQDRKHAGVSHRTLSIQADLIRLHVAPHIGNWTLARLTPTLLDGYYRTLVEETKLERGRQQIHNLLSQAFAFAVRRSYLAANPVREVKVPKRAANRTDEDEGVNAWTPEEAKRLVEAALSEGSMLSYAIVFALRTGMRRGEVFGLRWENVDLEERKLRVVEALATHGTKSRSLTSPKTKKSRRPITLSASALEMLDRVRALQVKHGTVDAEYVFTTRTGQMQHPNNANRLLKRLLRQAGLPDHSFHALRHTFVSIAAHQGVPIQAISVYVGHADPVVTQRVYLHLWPEHQAAIEIEV</sequence>
<dbReference type="Gene3D" id="1.10.150.130">
    <property type="match status" value="1"/>
</dbReference>
<evidence type="ECO:0000256" key="2">
    <source>
        <dbReference type="ARBA" id="ARBA00023125"/>
    </source>
</evidence>
<dbReference type="Pfam" id="PF00589">
    <property type="entry name" value="Phage_integrase"/>
    <property type="match status" value="1"/>
</dbReference>
<dbReference type="InterPro" id="IPR013762">
    <property type="entry name" value="Integrase-like_cat_sf"/>
</dbReference>
<evidence type="ECO:0000313" key="7">
    <source>
        <dbReference type="Proteomes" id="UP000245368"/>
    </source>
</evidence>